<dbReference type="EMBL" id="VOBL01000008">
    <property type="protein sequence ID" value="KAA0977176.1"/>
    <property type="molecule type" value="Genomic_DNA"/>
</dbReference>
<reference evidence="1 2" key="1">
    <citation type="submission" date="2019-07" db="EMBL/GenBank/DDBJ databases">
        <title>Analysis of the biochemical properties, biological activity and biotechnological potential of siderophores and biosurfactants produced by Antarctic psychrotolerant bacteria.</title>
        <authorList>
            <person name="Styczynski M."/>
            <person name="Krucon T."/>
            <person name="Decewicz P."/>
            <person name="Dziewit L."/>
        </authorList>
    </citation>
    <scope>NUCLEOTIDE SEQUENCE [LARGE SCALE GENOMIC DNA]</scope>
    <source>
        <strain evidence="1 2">ANT_H27</strain>
    </source>
</reference>
<dbReference type="RefSeq" id="WP_149619551.1">
    <property type="nucleotide sequence ID" value="NZ_VOBL01000008.1"/>
</dbReference>
<proteinExistence type="predicted"/>
<gene>
    <name evidence="1" type="ORF">FQ154_09780</name>
</gene>
<evidence type="ECO:0000313" key="1">
    <source>
        <dbReference type="EMBL" id="KAA0977176.1"/>
    </source>
</evidence>
<protein>
    <submittedName>
        <fullName evidence="1">Uncharacterized protein</fullName>
    </submittedName>
</protein>
<dbReference type="AlphaFoldDB" id="A0A5B0EEU0"/>
<name>A0A5B0EEU0_9MICC</name>
<evidence type="ECO:0000313" key="2">
    <source>
        <dbReference type="Proteomes" id="UP000323856"/>
    </source>
</evidence>
<organism evidence="1 2">
    <name type="scientific">Paeniglutamicibacter gangotriensis</name>
    <dbReference type="NCBI Taxonomy" id="254787"/>
    <lineage>
        <taxon>Bacteria</taxon>
        <taxon>Bacillati</taxon>
        <taxon>Actinomycetota</taxon>
        <taxon>Actinomycetes</taxon>
        <taxon>Micrococcales</taxon>
        <taxon>Micrococcaceae</taxon>
        <taxon>Paeniglutamicibacter</taxon>
    </lineage>
</organism>
<comment type="caution">
    <text evidence="1">The sequence shown here is derived from an EMBL/GenBank/DDBJ whole genome shotgun (WGS) entry which is preliminary data.</text>
</comment>
<accession>A0A5B0EEU0</accession>
<dbReference type="Proteomes" id="UP000323856">
    <property type="component" value="Unassembled WGS sequence"/>
</dbReference>
<sequence length="120" mass="13199">MSTDNDVTEAHPRFPFFVPGAPDERVGEILYGGMRKNVELQTGAEVSDARIRKINYNHDGSDCMAEVGQESHRGLGTIMGIFHVPASGMYFVASGERGMWAADALEVGKYEMQAVLEFDL</sequence>